<reference evidence="5 6" key="1">
    <citation type="submission" date="2018-09" db="EMBL/GenBank/DDBJ databases">
        <authorList>
            <person name="Wang Z."/>
        </authorList>
    </citation>
    <scope>NUCLEOTIDE SEQUENCE [LARGE SCALE GENOMIC DNA]</scope>
    <source>
        <strain evidence="5 6">ALS 81</strain>
    </source>
</reference>
<dbReference type="InterPro" id="IPR047641">
    <property type="entry name" value="ABC_transpr_MalK/UgpC-like"/>
</dbReference>
<dbReference type="GO" id="GO:0016887">
    <property type="term" value="F:ATP hydrolysis activity"/>
    <property type="evidence" value="ECO:0007669"/>
    <property type="project" value="InterPro"/>
</dbReference>
<dbReference type="InterPro" id="IPR008995">
    <property type="entry name" value="Mo/tungstate-bd_C_term_dom"/>
</dbReference>
<dbReference type="PANTHER" id="PTHR43875:SF1">
    <property type="entry name" value="OSMOPROTECTIVE COMPOUNDS UPTAKE ATP-BINDING PROTEIN GGTA"/>
    <property type="match status" value="1"/>
</dbReference>
<dbReference type="GO" id="GO:0055052">
    <property type="term" value="C:ATP-binding cassette (ABC) transporter complex, substrate-binding subunit-containing"/>
    <property type="evidence" value="ECO:0007669"/>
    <property type="project" value="TreeGrafter"/>
</dbReference>
<dbReference type="GO" id="GO:0005524">
    <property type="term" value="F:ATP binding"/>
    <property type="evidence" value="ECO:0007669"/>
    <property type="project" value="UniProtKB-KW"/>
</dbReference>
<dbReference type="InterPro" id="IPR003593">
    <property type="entry name" value="AAA+_ATPase"/>
</dbReference>
<dbReference type="RefSeq" id="WP_120353798.1">
    <property type="nucleotide sequence ID" value="NZ_RAQO01000004.1"/>
</dbReference>
<dbReference type="Pfam" id="PF00005">
    <property type="entry name" value="ABC_tran"/>
    <property type="match status" value="1"/>
</dbReference>
<dbReference type="InterPro" id="IPR012340">
    <property type="entry name" value="NA-bd_OB-fold"/>
</dbReference>
<dbReference type="NCBIfam" id="NF008653">
    <property type="entry name" value="PRK11650.1"/>
    <property type="match status" value="1"/>
</dbReference>
<dbReference type="AlphaFoldDB" id="A0A420EGJ5"/>
<dbReference type="GO" id="GO:0008643">
    <property type="term" value="P:carbohydrate transport"/>
    <property type="evidence" value="ECO:0007669"/>
    <property type="project" value="InterPro"/>
</dbReference>
<dbReference type="PANTHER" id="PTHR43875">
    <property type="entry name" value="MALTODEXTRIN IMPORT ATP-BINDING PROTEIN MSMX"/>
    <property type="match status" value="1"/>
</dbReference>
<name>A0A420EGJ5_9ALTE</name>
<dbReference type="GO" id="GO:0140359">
    <property type="term" value="F:ABC-type transporter activity"/>
    <property type="evidence" value="ECO:0007669"/>
    <property type="project" value="InterPro"/>
</dbReference>
<sequence length="367" mass="40878">MATVEFKQVHKTYPGAHIVKGIDLKIESGEFLVLLGPSGCGKSTTLRMIAGLEDISEGCIEIDQQVVNDLEPKERNIAMVFQSYALYPHLSVYKNIGFGLRLAKVDKQIIDSKVRDVAELLELTPLLDRKPKDLSGGQRQRVAMGRAMVRTPNVFLFDEPLSNLDAKLRHTMRAEIRQLHDQLKKTTVYVTHDQVEAMTLADRVVIMHEGHIAQIGKPRDVFLHPQSKFVAGFIGSPTMNFLKGDVRIDDSSNYWLNFAGNDVQLDQSYSGNVGEVDLGIRPSDIYLSPKTCSHNNPLHEFEANIDSYELLGATALIVVSRGEQSFKVEVSANYALESGQAMTLHIDLSQLHIFDTQSGAAVYRVIN</sequence>
<dbReference type="SMART" id="SM00382">
    <property type="entry name" value="AAA"/>
    <property type="match status" value="1"/>
</dbReference>
<dbReference type="EMBL" id="RAQO01000004">
    <property type="protein sequence ID" value="RKF19793.1"/>
    <property type="molecule type" value="Genomic_DNA"/>
</dbReference>
<keyword evidence="6" id="KW-1185">Reference proteome</keyword>
<dbReference type="PROSITE" id="PS00211">
    <property type="entry name" value="ABC_TRANSPORTER_1"/>
    <property type="match status" value="1"/>
</dbReference>
<keyword evidence="2" id="KW-0547">Nucleotide-binding</keyword>
<dbReference type="Pfam" id="PF17912">
    <property type="entry name" value="OB_MalK"/>
    <property type="match status" value="1"/>
</dbReference>
<evidence type="ECO:0000256" key="3">
    <source>
        <dbReference type="ARBA" id="ARBA00022840"/>
    </source>
</evidence>
<evidence type="ECO:0000259" key="4">
    <source>
        <dbReference type="PROSITE" id="PS50893"/>
    </source>
</evidence>
<dbReference type="OrthoDB" id="9802264at2"/>
<dbReference type="SUPFAM" id="SSF52540">
    <property type="entry name" value="P-loop containing nucleoside triphosphate hydrolases"/>
    <property type="match status" value="1"/>
</dbReference>
<dbReference type="InterPro" id="IPR017871">
    <property type="entry name" value="ABC_transporter-like_CS"/>
</dbReference>
<keyword evidence="3 5" id="KW-0067">ATP-binding</keyword>
<dbReference type="InterPro" id="IPR027417">
    <property type="entry name" value="P-loop_NTPase"/>
</dbReference>
<dbReference type="InterPro" id="IPR040582">
    <property type="entry name" value="OB_MalK-like"/>
</dbReference>
<proteinExistence type="predicted"/>
<dbReference type="SUPFAM" id="SSF50331">
    <property type="entry name" value="MOP-like"/>
    <property type="match status" value="1"/>
</dbReference>
<dbReference type="CDD" id="cd03301">
    <property type="entry name" value="ABC_MalK_N"/>
    <property type="match status" value="1"/>
</dbReference>
<evidence type="ECO:0000313" key="5">
    <source>
        <dbReference type="EMBL" id="RKF19793.1"/>
    </source>
</evidence>
<gene>
    <name evidence="5" type="primary">ugpC</name>
    <name evidence="5" type="ORF">DBZ36_04865</name>
</gene>
<dbReference type="InterPro" id="IPR003439">
    <property type="entry name" value="ABC_transporter-like_ATP-bd"/>
</dbReference>
<dbReference type="Gene3D" id="3.40.50.300">
    <property type="entry name" value="P-loop containing nucleotide triphosphate hydrolases"/>
    <property type="match status" value="1"/>
</dbReference>
<organism evidence="5 6">
    <name type="scientific">Alginatibacterium sediminis</name>
    <dbReference type="NCBI Taxonomy" id="2164068"/>
    <lineage>
        <taxon>Bacteria</taxon>
        <taxon>Pseudomonadati</taxon>
        <taxon>Pseudomonadota</taxon>
        <taxon>Gammaproteobacteria</taxon>
        <taxon>Alteromonadales</taxon>
        <taxon>Alteromonadaceae</taxon>
        <taxon>Alginatibacterium</taxon>
    </lineage>
</organism>
<evidence type="ECO:0000313" key="6">
    <source>
        <dbReference type="Proteomes" id="UP000286482"/>
    </source>
</evidence>
<evidence type="ECO:0000256" key="2">
    <source>
        <dbReference type="ARBA" id="ARBA00022741"/>
    </source>
</evidence>
<accession>A0A420EGJ5</accession>
<dbReference type="InterPro" id="IPR015855">
    <property type="entry name" value="ABC_transpr_MalK-like"/>
</dbReference>
<dbReference type="Gene3D" id="2.40.50.100">
    <property type="match status" value="1"/>
</dbReference>
<evidence type="ECO:0000256" key="1">
    <source>
        <dbReference type="ARBA" id="ARBA00022448"/>
    </source>
</evidence>
<protein>
    <submittedName>
        <fullName evidence="5">sn-glycerol-3-phosphate ABC transporter ATP-binding protein UgpC</fullName>
    </submittedName>
</protein>
<dbReference type="PROSITE" id="PS50893">
    <property type="entry name" value="ABC_TRANSPORTER_2"/>
    <property type="match status" value="1"/>
</dbReference>
<keyword evidence="1" id="KW-0813">Transport</keyword>
<dbReference type="Proteomes" id="UP000286482">
    <property type="component" value="Unassembled WGS sequence"/>
</dbReference>
<dbReference type="FunFam" id="3.40.50.300:FF:000042">
    <property type="entry name" value="Maltose/maltodextrin ABC transporter, ATP-binding protein"/>
    <property type="match status" value="1"/>
</dbReference>
<feature type="domain" description="ABC transporter" evidence="4">
    <location>
        <begin position="4"/>
        <end position="234"/>
    </location>
</feature>
<dbReference type="Gene3D" id="2.40.50.140">
    <property type="entry name" value="Nucleic acid-binding proteins"/>
    <property type="match status" value="1"/>
</dbReference>
<comment type="caution">
    <text evidence="5">The sequence shown here is derived from an EMBL/GenBank/DDBJ whole genome shotgun (WGS) entry which is preliminary data.</text>
</comment>